<evidence type="ECO:0000313" key="11">
    <source>
        <dbReference type="EMBL" id="KAL2623345.1"/>
    </source>
</evidence>
<evidence type="ECO:0000256" key="6">
    <source>
        <dbReference type="ARBA" id="ARBA00023157"/>
    </source>
</evidence>
<keyword evidence="4" id="KW-0732">Signal</keyword>
<evidence type="ECO:0000256" key="4">
    <source>
        <dbReference type="ARBA" id="ARBA00022729"/>
    </source>
</evidence>
<keyword evidence="6" id="KW-1015">Disulfide bond</keyword>
<evidence type="ECO:0000256" key="5">
    <source>
        <dbReference type="ARBA" id="ARBA00022737"/>
    </source>
</evidence>
<gene>
    <name evidence="11" type="ORF">R1flu_003550</name>
</gene>
<evidence type="ECO:0000256" key="2">
    <source>
        <dbReference type="ARBA" id="ARBA00006347"/>
    </source>
</evidence>
<keyword evidence="5" id="KW-0677">Repeat</keyword>
<dbReference type="GO" id="GO:0003756">
    <property type="term" value="F:protein disulfide isomerase activity"/>
    <property type="evidence" value="ECO:0007669"/>
    <property type="project" value="UniProtKB-EC"/>
</dbReference>
<dbReference type="AlphaFoldDB" id="A0ABD1Y9Y2"/>
<dbReference type="Gene3D" id="1.20.1150.12">
    <property type="entry name" value="Endoplasmic reticulum resident protein 29, C-terminal domain"/>
    <property type="match status" value="1"/>
</dbReference>
<comment type="caution">
    <text evidence="11">The sequence shown here is derived from an EMBL/GenBank/DDBJ whole genome shotgun (WGS) entry which is preliminary data.</text>
</comment>
<evidence type="ECO:0000259" key="10">
    <source>
        <dbReference type="PROSITE" id="PS51352"/>
    </source>
</evidence>
<dbReference type="EC" id="5.3.4.1" evidence="3"/>
<evidence type="ECO:0000256" key="3">
    <source>
        <dbReference type="ARBA" id="ARBA00012723"/>
    </source>
</evidence>
<evidence type="ECO:0000256" key="8">
    <source>
        <dbReference type="ARBA" id="ARBA00023284"/>
    </source>
</evidence>
<dbReference type="InterPro" id="IPR011679">
    <property type="entry name" value="ERp29_C"/>
</dbReference>
<dbReference type="InterPro" id="IPR013766">
    <property type="entry name" value="Thioredoxin_domain"/>
</dbReference>
<protein>
    <recommendedName>
        <fullName evidence="3">protein disulfide-isomerase</fullName>
        <ecNumber evidence="3">5.3.4.1</ecNumber>
    </recommendedName>
</protein>
<name>A0ABD1Y9Y2_9MARC</name>
<dbReference type="EMBL" id="JBHFFA010000006">
    <property type="protein sequence ID" value="KAL2623345.1"/>
    <property type="molecule type" value="Genomic_DNA"/>
</dbReference>
<dbReference type="SUPFAM" id="SSF52833">
    <property type="entry name" value="Thioredoxin-like"/>
    <property type="match status" value="2"/>
</dbReference>
<dbReference type="PRINTS" id="PR00421">
    <property type="entry name" value="THIOREDOXIN"/>
</dbReference>
<keyword evidence="8" id="KW-0676">Redox-active center</keyword>
<dbReference type="PANTHER" id="PTHR45672:SF11">
    <property type="entry name" value="PROTEIN DISULFIDE-ISOMERASE C17H9.14C"/>
    <property type="match status" value="1"/>
</dbReference>
<organism evidence="11 12">
    <name type="scientific">Riccia fluitans</name>
    <dbReference type="NCBI Taxonomy" id="41844"/>
    <lineage>
        <taxon>Eukaryota</taxon>
        <taxon>Viridiplantae</taxon>
        <taxon>Streptophyta</taxon>
        <taxon>Embryophyta</taxon>
        <taxon>Marchantiophyta</taxon>
        <taxon>Marchantiopsida</taxon>
        <taxon>Marchantiidae</taxon>
        <taxon>Marchantiales</taxon>
        <taxon>Ricciaceae</taxon>
        <taxon>Riccia</taxon>
    </lineage>
</organism>
<comment type="catalytic activity">
    <reaction evidence="1">
        <text>Catalyzes the rearrangement of -S-S- bonds in proteins.</text>
        <dbReference type="EC" id="5.3.4.1"/>
    </reaction>
</comment>
<dbReference type="Pfam" id="PF07749">
    <property type="entry name" value="ERp29"/>
    <property type="match status" value="1"/>
</dbReference>
<keyword evidence="12" id="KW-1185">Reference proteome</keyword>
<sequence length="444" mass="49342">MTRLLFTDSTRRARFHERHREQASLTFGPHFLLRGSTIHHFSEVDRSFHTSGTRSRKIGHCPRRKNFSGKGEEKIAKMERTGIRFIELSVCAALVFLSCCVGSFAEDVVVLTPDNFDLEVGHSNGALVEFYAPWCGHCKKLAPEYEKLGSMFKKTKNVLIGKVDCDDHKPLCSKFGVQGFPTIKWFPAGSQEPKDYSGGRTVEALSEFVNAEAGTRAKLSTPTSDVVVLTPANFDSVVLDKSKDVLVEFYAPWCGHCKSLAPVYEEVATAFKKEGHVVVAKCDADGHKELGERYGVSGFPTIKFFPKENKEGVEYEGDRDLADFVDFLNKEAGTHRTPSGGLTENAGRIEQLDEVAKELISAPAEERHSILKKAEEAASELEGAAASHAKTYLKFFKSIIDKGDAYAKKEVERLERILSGAVNPNKVDEIIIKRNILTSFLKEQ</sequence>
<dbReference type="PANTHER" id="PTHR45672">
    <property type="entry name" value="PROTEIN DISULFIDE-ISOMERASE C17H9.14C-RELATED"/>
    <property type="match status" value="1"/>
</dbReference>
<dbReference type="NCBIfam" id="TIGR01126">
    <property type="entry name" value="pdi_dom"/>
    <property type="match status" value="2"/>
</dbReference>
<dbReference type="PROSITE" id="PS00194">
    <property type="entry name" value="THIOREDOXIN_1"/>
    <property type="match status" value="1"/>
</dbReference>
<dbReference type="Pfam" id="PF00085">
    <property type="entry name" value="Thioredoxin"/>
    <property type="match status" value="2"/>
</dbReference>
<dbReference type="InterPro" id="IPR017937">
    <property type="entry name" value="Thioredoxin_CS"/>
</dbReference>
<accession>A0ABD1Y9Y2</accession>
<feature type="domain" description="Thioredoxin" evidence="10">
    <location>
        <begin position="99"/>
        <end position="214"/>
    </location>
</feature>
<evidence type="ECO:0000256" key="7">
    <source>
        <dbReference type="ARBA" id="ARBA00023235"/>
    </source>
</evidence>
<dbReference type="Proteomes" id="UP001605036">
    <property type="component" value="Unassembled WGS sequence"/>
</dbReference>
<dbReference type="FunFam" id="3.40.30.10:FF:000032">
    <property type="entry name" value="Protein disulfide-isomerase A6 homolog"/>
    <property type="match status" value="2"/>
</dbReference>
<dbReference type="InterPro" id="IPR005788">
    <property type="entry name" value="PDI_thioredoxin-like_dom"/>
</dbReference>
<evidence type="ECO:0000313" key="12">
    <source>
        <dbReference type="Proteomes" id="UP001605036"/>
    </source>
</evidence>
<keyword evidence="7" id="KW-0413">Isomerase</keyword>
<feature type="domain" description="Thioredoxin" evidence="10">
    <location>
        <begin position="217"/>
        <end position="333"/>
    </location>
</feature>
<dbReference type="InterPro" id="IPR036249">
    <property type="entry name" value="Thioredoxin-like_sf"/>
</dbReference>
<proteinExistence type="inferred from homology"/>
<dbReference type="CDD" id="cd02998">
    <property type="entry name" value="PDI_a_ERp38"/>
    <property type="match status" value="2"/>
</dbReference>
<evidence type="ECO:0000256" key="9">
    <source>
        <dbReference type="RuleBase" id="RU004208"/>
    </source>
</evidence>
<dbReference type="Gene3D" id="3.40.30.10">
    <property type="entry name" value="Glutaredoxin"/>
    <property type="match status" value="2"/>
</dbReference>
<dbReference type="SUPFAM" id="SSF47933">
    <property type="entry name" value="ERP29 C domain-like"/>
    <property type="match status" value="1"/>
</dbReference>
<dbReference type="InterPro" id="IPR051063">
    <property type="entry name" value="PDI"/>
</dbReference>
<dbReference type="InterPro" id="IPR036356">
    <property type="entry name" value="ERp29_C_sf"/>
</dbReference>
<comment type="similarity">
    <text evidence="2 9">Belongs to the protein disulfide isomerase family.</text>
</comment>
<evidence type="ECO:0000256" key="1">
    <source>
        <dbReference type="ARBA" id="ARBA00001182"/>
    </source>
</evidence>
<dbReference type="PROSITE" id="PS51352">
    <property type="entry name" value="THIOREDOXIN_2"/>
    <property type="match status" value="2"/>
</dbReference>
<reference evidence="11 12" key="1">
    <citation type="submission" date="2024-09" db="EMBL/GenBank/DDBJ databases">
        <title>Chromosome-scale assembly of Riccia fluitans.</title>
        <authorList>
            <person name="Paukszto L."/>
            <person name="Sawicki J."/>
            <person name="Karawczyk K."/>
            <person name="Piernik-Szablinska J."/>
            <person name="Szczecinska M."/>
            <person name="Mazdziarz M."/>
        </authorList>
    </citation>
    <scope>NUCLEOTIDE SEQUENCE [LARGE SCALE GENOMIC DNA]</scope>
    <source>
        <strain evidence="11">Rf_01</strain>
        <tissue evidence="11">Aerial parts of the thallus</tissue>
    </source>
</reference>
<dbReference type="CDD" id="cd00238">
    <property type="entry name" value="ERp29c"/>
    <property type="match status" value="1"/>
</dbReference>